<dbReference type="AlphaFoldDB" id="A0A5C3MM20"/>
<dbReference type="PANTHER" id="PTHR46579">
    <property type="entry name" value="F5/8 TYPE C DOMAIN-CONTAINING PROTEIN-RELATED"/>
    <property type="match status" value="1"/>
</dbReference>
<proteinExistence type="predicted"/>
<dbReference type="Proteomes" id="UP000305948">
    <property type="component" value="Unassembled WGS sequence"/>
</dbReference>
<evidence type="ECO:0000313" key="3">
    <source>
        <dbReference type="Proteomes" id="UP000305948"/>
    </source>
</evidence>
<feature type="region of interest" description="Disordered" evidence="1">
    <location>
        <begin position="467"/>
        <end position="489"/>
    </location>
</feature>
<accession>A0A5C3MM20</accession>
<protein>
    <submittedName>
        <fullName evidence="2">Uncharacterized protein</fullName>
    </submittedName>
</protein>
<name>A0A5C3MM20_9AGAM</name>
<evidence type="ECO:0000313" key="2">
    <source>
        <dbReference type="EMBL" id="TFK45356.1"/>
    </source>
</evidence>
<sequence length="892" mass="100594">LVLWLHLHCGLSRRASTIALKVISIIVNMAFQLALSIRGPQSSGPGIPIIDIKHDVRSAMATLSIEPVLLRSVCCPKCFAQYSLDTCPDICHQRETRRSKECGEHLWTTRTGSNGGPCRCPRRMYTTQSFESWLTWFLSRPGIEDLIDKSYEHQSPGPGGIMRSIRDSPAWQSFGSFATTRGNLVFSFFIDWFNPLLNKIAGKKVSAGAIILFCQNLPEHLQYAPENTFFAGITPPPNEPSVSMISHVADPVIDQLAIFYTGKRIPTYRQPDGAFHRVALMAFIADLIAIRKCGGFASHSAEIFCSFCECLKSQIESLDLDLWRPHNGIEVRIAAGLWCDAQTKKARQALFTKYSVRWSSLHKLLYRDPVRHTVLGVMHNWMEGILQHHARRKWGIGVESVSETDAATVVPGPVDTPLEPYTTDDMMTINTEDLSSEVDALLEDVVEHDDIPSSHPRIQHNISYAMESSGEESGNKTFLQPDDESDSDDDSIVDIPVTNNIPCVFNATSLGKIRTCIEDIIVPSWIDRPLKNLGDKAHGKLKADNRFVLFSVMPPMVLVELWTSSRQTQLQKKLLDNFYDLITCINIIGTYSTSNTAADTYKEHYISYRRSLQKLFPASPSVPNHHYAMHNGDLLKFWGPLMCLSEFPYEHHNGRLQNIKTNGHMYDLDYTMLRQICRRGRLATLIQQQSSADDPLAKAYEILTGRRFTLGEYLKLLKTAAAGETLPAAVYDLILSYLQAKGEPVRHHSHFPHPSQAVVLPRHRIRKRHFKHQNRDFAERTIHEGNSSITFCCQDGGVGAGFIDAAWMQLVGDRVHLFIAVSIHHTLSEDDQQKNPFAQRPGFLVQVFYDCPLRQVIIRPHDIISHAAICRRPARTFGIHVPILILHDLNRG</sequence>
<evidence type="ECO:0000256" key="1">
    <source>
        <dbReference type="SAM" id="MobiDB-lite"/>
    </source>
</evidence>
<reference evidence="2 3" key="1">
    <citation type="journal article" date="2019" name="Nat. Ecol. Evol.">
        <title>Megaphylogeny resolves global patterns of mushroom evolution.</title>
        <authorList>
            <person name="Varga T."/>
            <person name="Krizsan K."/>
            <person name="Foldi C."/>
            <person name="Dima B."/>
            <person name="Sanchez-Garcia M."/>
            <person name="Sanchez-Ramirez S."/>
            <person name="Szollosi G.J."/>
            <person name="Szarkandi J.G."/>
            <person name="Papp V."/>
            <person name="Albert L."/>
            <person name="Andreopoulos W."/>
            <person name="Angelini C."/>
            <person name="Antonin V."/>
            <person name="Barry K.W."/>
            <person name="Bougher N.L."/>
            <person name="Buchanan P."/>
            <person name="Buyck B."/>
            <person name="Bense V."/>
            <person name="Catcheside P."/>
            <person name="Chovatia M."/>
            <person name="Cooper J."/>
            <person name="Damon W."/>
            <person name="Desjardin D."/>
            <person name="Finy P."/>
            <person name="Geml J."/>
            <person name="Haridas S."/>
            <person name="Hughes K."/>
            <person name="Justo A."/>
            <person name="Karasinski D."/>
            <person name="Kautmanova I."/>
            <person name="Kiss B."/>
            <person name="Kocsube S."/>
            <person name="Kotiranta H."/>
            <person name="LaButti K.M."/>
            <person name="Lechner B.E."/>
            <person name="Liimatainen K."/>
            <person name="Lipzen A."/>
            <person name="Lukacs Z."/>
            <person name="Mihaltcheva S."/>
            <person name="Morgado L.N."/>
            <person name="Niskanen T."/>
            <person name="Noordeloos M.E."/>
            <person name="Ohm R.A."/>
            <person name="Ortiz-Santana B."/>
            <person name="Ovrebo C."/>
            <person name="Racz N."/>
            <person name="Riley R."/>
            <person name="Savchenko A."/>
            <person name="Shiryaev A."/>
            <person name="Soop K."/>
            <person name="Spirin V."/>
            <person name="Szebenyi C."/>
            <person name="Tomsovsky M."/>
            <person name="Tulloss R.E."/>
            <person name="Uehling J."/>
            <person name="Grigoriev I.V."/>
            <person name="Vagvolgyi C."/>
            <person name="Papp T."/>
            <person name="Martin F.M."/>
            <person name="Miettinen O."/>
            <person name="Hibbett D.S."/>
            <person name="Nagy L.G."/>
        </authorList>
    </citation>
    <scope>NUCLEOTIDE SEQUENCE [LARGE SCALE GENOMIC DNA]</scope>
    <source>
        <strain evidence="2 3">OMC1185</strain>
    </source>
</reference>
<gene>
    <name evidence="2" type="ORF">OE88DRAFT_1788760</name>
</gene>
<dbReference type="OrthoDB" id="3269001at2759"/>
<keyword evidence="3" id="KW-1185">Reference proteome</keyword>
<feature type="non-terminal residue" evidence="2">
    <location>
        <position position="1"/>
    </location>
</feature>
<dbReference type="PANTHER" id="PTHR46579:SF2">
    <property type="entry name" value="C2H2-TYPE DOMAIN-CONTAINING PROTEIN"/>
    <property type="match status" value="1"/>
</dbReference>
<dbReference type="STRING" id="5364.A0A5C3MM20"/>
<dbReference type="EMBL" id="ML213546">
    <property type="protein sequence ID" value="TFK45356.1"/>
    <property type="molecule type" value="Genomic_DNA"/>
</dbReference>
<organism evidence="2 3">
    <name type="scientific">Heliocybe sulcata</name>
    <dbReference type="NCBI Taxonomy" id="5364"/>
    <lineage>
        <taxon>Eukaryota</taxon>
        <taxon>Fungi</taxon>
        <taxon>Dikarya</taxon>
        <taxon>Basidiomycota</taxon>
        <taxon>Agaricomycotina</taxon>
        <taxon>Agaricomycetes</taxon>
        <taxon>Gloeophyllales</taxon>
        <taxon>Gloeophyllaceae</taxon>
        <taxon>Heliocybe</taxon>
    </lineage>
</organism>